<comment type="caution">
    <text evidence="3">The sequence shown here is derived from an EMBL/GenBank/DDBJ whole genome shotgun (WGS) entry which is preliminary data.</text>
</comment>
<dbReference type="InterPro" id="IPR050769">
    <property type="entry name" value="NAT_camello-type"/>
</dbReference>
<evidence type="ECO:0000313" key="4">
    <source>
        <dbReference type="Proteomes" id="UP000579647"/>
    </source>
</evidence>
<keyword evidence="4" id="KW-1185">Reference proteome</keyword>
<keyword evidence="1 3" id="KW-0808">Transferase</keyword>
<evidence type="ECO:0000313" key="3">
    <source>
        <dbReference type="EMBL" id="MBB5489762.1"/>
    </source>
</evidence>
<organism evidence="3 4">
    <name type="scientific">Nocardiopsis metallicus</name>
    <dbReference type="NCBI Taxonomy" id="179819"/>
    <lineage>
        <taxon>Bacteria</taxon>
        <taxon>Bacillati</taxon>
        <taxon>Actinomycetota</taxon>
        <taxon>Actinomycetes</taxon>
        <taxon>Streptosporangiales</taxon>
        <taxon>Nocardiopsidaceae</taxon>
        <taxon>Nocardiopsis</taxon>
    </lineage>
</organism>
<reference evidence="3 4" key="1">
    <citation type="submission" date="2020-08" db="EMBL/GenBank/DDBJ databases">
        <title>Sequencing the genomes of 1000 actinobacteria strains.</title>
        <authorList>
            <person name="Klenk H.-P."/>
        </authorList>
    </citation>
    <scope>NUCLEOTIDE SEQUENCE [LARGE SCALE GENOMIC DNA]</scope>
    <source>
        <strain evidence="3 4">DSM 44598</strain>
    </source>
</reference>
<evidence type="ECO:0000259" key="2">
    <source>
        <dbReference type="PROSITE" id="PS51186"/>
    </source>
</evidence>
<dbReference type="PANTHER" id="PTHR13947:SF37">
    <property type="entry name" value="LD18367P"/>
    <property type="match status" value="1"/>
</dbReference>
<accession>A0A840W114</accession>
<feature type="domain" description="N-acetyltransferase" evidence="2">
    <location>
        <begin position="3"/>
        <end position="159"/>
    </location>
</feature>
<dbReference type="PANTHER" id="PTHR13947">
    <property type="entry name" value="GNAT FAMILY N-ACETYLTRANSFERASE"/>
    <property type="match status" value="1"/>
</dbReference>
<dbReference type="SUPFAM" id="SSF55729">
    <property type="entry name" value="Acyl-CoA N-acyltransferases (Nat)"/>
    <property type="match status" value="1"/>
</dbReference>
<sequence length="159" mass="17253">MDISIRTYAPEDGEAVVGLALRAWEPVHASMAKVMGTEIYALTVGDWRQTQTRDVQADLDAEETRAWVAVTDRVAGFATVKLDRKESTGELHMLAVDPDQQERGVGAALIRFAEEYMRAEGVRVALISTGGDPGHAPARAAYESAGYTGLPVVNYFKAL</sequence>
<dbReference type="GO" id="GO:0008080">
    <property type="term" value="F:N-acetyltransferase activity"/>
    <property type="evidence" value="ECO:0007669"/>
    <property type="project" value="InterPro"/>
</dbReference>
<dbReference type="RefSeq" id="WP_184362291.1">
    <property type="nucleotide sequence ID" value="NZ_BAAAKM010000011.1"/>
</dbReference>
<dbReference type="PROSITE" id="PS51186">
    <property type="entry name" value="GNAT"/>
    <property type="match status" value="1"/>
</dbReference>
<dbReference type="CDD" id="cd04301">
    <property type="entry name" value="NAT_SF"/>
    <property type="match status" value="1"/>
</dbReference>
<dbReference type="Gene3D" id="3.40.630.30">
    <property type="match status" value="1"/>
</dbReference>
<dbReference type="EMBL" id="JACHDO010000001">
    <property type="protein sequence ID" value="MBB5489762.1"/>
    <property type="molecule type" value="Genomic_DNA"/>
</dbReference>
<dbReference type="Proteomes" id="UP000579647">
    <property type="component" value="Unassembled WGS sequence"/>
</dbReference>
<dbReference type="Pfam" id="PF00583">
    <property type="entry name" value="Acetyltransf_1"/>
    <property type="match status" value="1"/>
</dbReference>
<protein>
    <submittedName>
        <fullName evidence="3">GNAT superfamily N-acetyltransferase</fullName>
    </submittedName>
</protein>
<dbReference type="InterPro" id="IPR016181">
    <property type="entry name" value="Acyl_CoA_acyltransferase"/>
</dbReference>
<name>A0A840W114_9ACTN</name>
<dbReference type="AlphaFoldDB" id="A0A840W114"/>
<evidence type="ECO:0000256" key="1">
    <source>
        <dbReference type="ARBA" id="ARBA00022679"/>
    </source>
</evidence>
<gene>
    <name evidence="3" type="ORF">HNR07_000899</name>
</gene>
<proteinExistence type="predicted"/>
<dbReference type="InterPro" id="IPR000182">
    <property type="entry name" value="GNAT_dom"/>
</dbReference>